<keyword evidence="6" id="KW-0653">Protein transport</keyword>
<dbReference type="InterPro" id="IPR004813">
    <property type="entry name" value="OPT"/>
</dbReference>
<dbReference type="InterPro" id="IPR004648">
    <property type="entry name" value="Oligpept_transpt"/>
</dbReference>
<comment type="similarity">
    <text evidence="2">Belongs to the oligopeptide OPT transporter family.</text>
</comment>
<dbReference type="EMBL" id="JNVN01000295">
    <property type="protein sequence ID" value="KHJ35700.1"/>
    <property type="molecule type" value="Genomic_DNA"/>
</dbReference>
<evidence type="ECO:0000256" key="4">
    <source>
        <dbReference type="ARBA" id="ARBA00022692"/>
    </source>
</evidence>
<keyword evidence="4 10" id="KW-0812">Transmembrane</keyword>
<keyword evidence="3" id="KW-0813">Transport</keyword>
<dbReference type="Pfam" id="PF03169">
    <property type="entry name" value="OPT"/>
    <property type="match status" value="1"/>
</dbReference>
<proteinExistence type="inferred from homology"/>
<evidence type="ECO:0000256" key="6">
    <source>
        <dbReference type="ARBA" id="ARBA00022927"/>
    </source>
</evidence>
<comment type="subcellular location">
    <subcellularLocation>
        <location evidence="1">Membrane</location>
        <topology evidence="1">Multi-pass membrane protein</topology>
    </subcellularLocation>
</comment>
<gene>
    <name evidence="11" type="ORF">EV44_g5869</name>
</gene>
<dbReference type="NCBIfam" id="TIGR00728">
    <property type="entry name" value="OPT_sfam"/>
    <property type="match status" value="1"/>
</dbReference>
<reference evidence="11 12" key="1">
    <citation type="journal article" date="2014" name="BMC Genomics">
        <title>Adaptive genomic structural variation in the grape powdery mildew pathogen, Erysiphe necator.</title>
        <authorList>
            <person name="Jones L."/>
            <person name="Riaz S."/>
            <person name="Morales-Cruz A."/>
            <person name="Amrine K.C."/>
            <person name="McGuire B."/>
            <person name="Gubler W.D."/>
            <person name="Walker M.A."/>
            <person name="Cantu D."/>
        </authorList>
    </citation>
    <scope>NUCLEOTIDE SEQUENCE [LARGE SCALE GENOMIC DNA]</scope>
    <source>
        <strain evidence="12">c</strain>
    </source>
</reference>
<organism evidence="11 12">
    <name type="scientific">Uncinula necator</name>
    <name type="common">Grape powdery mildew</name>
    <dbReference type="NCBI Taxonomy" id="52586"/>
    <lineage>
        <taxon>Eukaryota</taxon>
        <taxon>Fungi</taxon>
        <taxon>Dikarya</taxon>
        <taxon>Ascomycota</taxon>
        <taxon>Pezizomycotina</taxon>
        <taxon>Leotiomycetes</taxon>
        <taxon>Erysiphales</taxon>
        <taxon>Erysiphaceae</taxon>
        <taxon>Erysiphe</taxon>
    </lineage>
</organism>
<dbReference type="NCBIfam" id="TIGR00727">
    <property type="entry name" value="ISP4_OPT"/>
    <property type="match status" value="1"/>
</dbReference>
<feature type="transmembrane region" description="Helical" evidence="10">
    <location>
        <begin position="756"/>
        <end position="774"/>
    </location>
</feature>
<evidence type="ECO:0000256" key="2">
    <source>
        <dbReference type="ARBA" id="ARBA00008807"/>
    </source>
</evidence>
<evidence type="ECO:0000256" key="10">
    <source>
        <dbReference type="SAM" id="Phobius"/>
    </source>
</evidence>
<dbReference type="PANTHER" id="PTHR22601">
    <property type="entry name" value="ISP4 LIKE PROTEIN"/>
    <property type="match status" value="1"/>
</dbReference>
<feature type="transmembrane region" description="Helical" evidence="10">
    <location>
        <begin position="837"/>
        <end position="856"/>
    </location>
</feature>
<evidence type="ECO:0000313" key="11">
    <source>
        <dbReference type="EMBL" id="KHJ35700.1"/>
    </source>
</evidence>
<feature type="transmembrane region" description="Helical" evidence="10">
    <location>
        <begin position="153"/>
        <end position="171"/>
    </location>
</feature>
<keyword evidence="12" id="KW-1185">Reference proteome</keyword>
<accession>A0A0B1PEE8</accession>
<feature type="transmembrane region" description="Helical" evidence="10">
    <location>
        <begin position="177"/>
        <end position="196"/>
    </location>
</feature>
<dbReference type="GO" id="GO:0015031">
    <property type="term" value="P:protein transport"/>
    <property type="evidence" value="ECO:0007669"/>
    <property type="project" value="UniProtKB-KW"/>
</dbReference>
<evidence type="ECO:0000256" key="8">
    <source>
        <dbReference type="ARBA" id="ARBA00023136"/>
    </source>
</evidence>
<dbReference type="HOGENOM" id="CLU_004965_4_2_1"/>
<name>A0A0B1PEE8_UNCNE</name>
<keyword evidence="8 10" id="KW-0472">Membrane</keyword>
<evidence type="ECO:0000256" key="7">
    <source>
        <dbReference type="ARBA" id="ARBA00022989"/>
    </source>
</evidence>
<protein>
    <submittedName>
        <fullName evidence="11">Putative opt oligopeptide transporter</fullName>
    </submittedName>
</protein>
<feature type="transmembrane region" description="Helical" evidence="10">
    <location>
        <begin position="275"/>
        <end position="293"/>
    </location>
</feature>
<evidence type="ECO:0000256" key="3">
    <source>
        <dbReference type="ARBA" id="ARBA00022448"/>
    </source>
</evidence>
<feature type="transmembrane region" description="Helical" evidence="10">
    <location>
        <begin position="576"/>
        <end position="598"/>
    </location>
</feature>
<evidence type="ECO:0000256" key="9">
    <source>
        <dbReference type="SAM" id="MobiDB-lite"/>
    </source>
</evidence>
<keyword evidence="7 10" id="KW-1133">Transmembrane helix</keyword>
<feature type="transmembrane region" description="Helical" evidence="10">
    <location>
        <begin position="604"/>
        <end position="626"/>
    </location>
</feature>
<feature type="region of interest" description="Disordered" evidence="9">
    <location>
        <begin position="1"/>
        <end position="21"/>
    </location>
</feature>
<dbReference type="OMA" id="MTFDWAQ"/>
<dbReference type="Proteomes" id="UP000030854">
    <property type="component" value="Unassembled WGS sequence"/>
</dbReference>
<evidence type="ECO:0000313" key="12">
    <source>
        <dbReference type="Proteomes" id="UP000030854"/>
    </source>
</evidence>
<feature type="transmembrane region" description="Helical" evidence="10">
    <location>
        <begin position="685"/>
        <end position="709"/>
    </location>
</feature>
<sequence>MRKNNEYQDNLEQHKNSRGDSELVNNISAAAKSSGLTEAQKTAYIRNCHMHRSSKDGPSKKVIDGSKESMQVENTLPNNAVNPNHSLDTQPVILVNREASPISGVGNTHENDHFDSLTVIQNEDPYNNSLDSMVRASVPTADDTSLSVNTPRMWCLSLIFAALGSSANLVFSLRYPSVYITPVIALLLAHPLGLLWDRTLKYPDDPVDEFSYGFKVNNKGNMKGWKGLRHWLGQGRWNRKEHCCVYISSNVSFGFAFATDVIVEQTKFYNQEVGILYQLLLTLSSQILGYAFAGITRRLLVRPGAMVWPGTLMSVAMFSSLHKEENVVANGWKITRFKFFIIVWACSFGFYFLPGLLFPALSYFSVITWIWPKSAVVSSLFGVVSGLGIFPVTFDWAQIAYIGSPLLTPFWAALNVVGGLVIIIWIIAPIAYYLNFFNSSYLPILSSSVFDNTGKVYNVSKILTPDFILDRKAYEQYSRIYLPITYVLSYGLQFAALASLLTHTICWHGKDIWRIVNQVFGISTNDDNFRYQPLLACVANPTYSKTHVKIKSNVGSSIFDDDVHNRLMERYKDAPISWYLLILFSMSGVAIFVCEYYPVYLPWYGLLLAVGICAILYVPTGIIMAITNQQPSIYIICQLVCGKFFPGKPVANMIFVTYGYISSAQGIKFSGDLKLGHYMKIPPRVLFSIQLAATIVSSLTQISVLNWIFANVPKICSPDAPNGFTCPIAKVHFNGSILWGVVGPKEFFGVNATYRNLIWCFPIGATFPVIFWLYSRRHQKSIISKVNFPVFFGSLCWIPPATGFNFSVWALVCYVFNHIIKNRYSRWWAKYTMTLSAALDSGMAFGLVVIFFGFVFTGISEKWSWWGTTIYKQGCDWAACSYRTLPPGGHFDS</sequence>
<evidence type="ECO:0000256" key="5">
    <source>
        <dbReference type="ARBA" id="ARBA00022856"/>
    </source>
</evidence>
<dbReference type="GO" id="GO:0035673">
    <property type="term" value="F:oligopeptide transmembrane transporter activity"/>
    <property type="evidence" value="ECO:0007669"/>
    <property type="project" value="InterPro"/>
</dbReference>
<dbReference type="GO" id="GO:0016020">
    <property type="term" value="C:membrane"/>
    <property type="evidence" value="ECO:0007669"/>
    <property type="project" value="UniProtKB-SubCell"/>
</dbReference>
<feature type="transmembrane region" description="Helical" evidence="10">
    <location>
        <begin position="339"/>
        <end position="358"/>
    </location>
</feature>
<feature type="transmembrane region" description="Helical" evidence="10">
    <location>
        <begin position="243"/>
        <end position="263"/>
    </location>
</feature>
<feature type="transmembrane region" description="Helical" evidence="10">
    <location>
        <begin position="410"/>
        <end position="434"/>
    </location>
</feature>
<dbReference type="AlphaFoldDB" id="A0A0B1PEE8"/>
<keyword evidence="5" id="KW-0571">Peptide transport</keyword>
<comment type="caution">
    <text evidence="11">The sequence shown here is derived from an EMBL/GenBank/DDBJ whole genome shotgun (WGS) entry which is preliminary data.</text>
</comment>
<feature type="transmembrane region" description="Helical" evidence="10">
    <location>
        <begin position="786"/>
        <end position="817"/>
    </location>
</feature>
<evidence type="ECO:0000256" key="1">
    <source>
        <dbReference type="ARBA" id="ARBA00004141"/>
    </source>
</evidence>